<sequence length="64" mass="6772">MTLTTTVLASCPAGAPANCEDATDPMGMVIVLVAVLAGIALLTVLVVLGPDPRRRTRARRRDKR</sequence>
<dbReference type="Proteomes" id="UP001062223">
    <property type="component" value="Chromosome"/>
</dbReference>
<name>A0A9Q9P6C8_9MICO</name>
<gene>
    <name evidence="2" type="ORF">OE229_12950</name>
</gene>
<accession>A0A9Q9P6C8</accession>
<keyword evidence="1" id="KW-1133">Transmembrane helix</keyword>
<proteinExistence type="predicted"/>
<evidence type="ECO:0000313" key="2">
    <source>
        <dbReference type="EMBL" id="UYC80040.1"/>
    </source>
</evidence>
<keyword evidence="1" id="KW-0812">Transmembrane</keyword>
<organism evidence="2 3">
    <name type="scientific">Curtobacterium poinsettiae</name>
    <dbReference type="NCBI Taxonomy" id="159612"/>
    <lineage>
        <taxon>Bacteria</taxon>
        <taxon>Bacillati</taxon>
        <taxon>Actinomycetota</taxon>
        <taxon>Actinomycetes</taxon>
        <taxon>Micrococcales</taxon>
        <taxon>Microbacteriaceae</taxon>
        <taxon>Curtobacterium</taxon>
    </lineage>
</organism>
<protein>
    <submittedName>
        <fullName evidence="2">Uncharacterized protein</fullName>
    </submittedName>
</protein>
<evidence type="ECO:0000256" key="1">
    <source>
        <dbReference type="SAM" id="Phobius"/>
    </source>
</evidence>
<evidence type="ECO:0000313" key="3">
    <source>
        <dbReference type="Proteomes" id="UP001062223"/>
    </source>
</evidence>
<reference evidence="2" key="1">
    <citation type="submission" date="2022-09" db="EMBL/GenBank/DDBJ databases">
        <title>Taxonomy of Curtobacterium flaccumfaciens.</title>
        <authorList>
            <person name="Osdaghi E."/>
            <person name="Taghavi S.M."/>
            <person name="Hamidizade M."/>
            <person name="Abachi H."/>
            <person name="Fazliarab A."/>
            <person name="Baeyen S."/>
            <person name="Portier P."/>
            <person name="Van Vaerenbergh J."/>
            <person name="Jacques M.-A."/>
        </authorList>
    </citation>
    <scope>NUCLEOTIDE SEQUENCE</scope>
    <source>
        <strain evidence="2">AGQB46</strain>
    </source>
</reference>
<keyword evidence="1" id="KW-0472">Membrane</keyword>
<dbReference type="KEGG" id="cpoi:OE229_12950"/>
<dbReference type="RefSeq" id="WP_259578088.1">
    <property type="nucleotide sequence ID" value="NZ_CP106879.1"/>
</dbReference>
<dbReference type="AlphaFoldDB" id="A0A9Q9P6C8"/>
<dbReference type="EMBL" id="CP106879">
    <property type="protein sequence ID" value="UYC80040.1"/>
    <property type="molecule type" value="Genomic_DNA"/>
</dbReference>
<feature type="transmembrane region" description="Helical" evidence="1">
    <location>
        <begin position="29"/>
        <end position="50"/>
    </location>
</feature>